<comment type="caution">
    <text evidence="1">The sequence shown here is derived from an EMBL/GenBank/DDBJ whole genome shotgun (WGS) entry which is preliminary data.</text>
</comment>
<dbReference type="AlphaFoldDB" id="A0A843WSU9"/>
<name>A0A843WSU9_COLES</name>
<evidence type="ECO:0000313" key="2">
    <source>
        <dbReference type="Proteomes" id="UP000652761"/>
    </source>
</evidence>
<evidence type="ECO:0000313" key="1">
    <source>
        <dbReference type="EMBL" id="MQM13672.1"/>
    </source>
</evidence>
<sequence length="129" mass="13839">MEESPAQIVDKSPSEVAHVDSTPVVAEEGGVAETKYGYGYPAHRVGINPVDFPPVSEKEPSSAVEPDCMAIFSLVDGPPEVPRSFPALGIEWPDGPHFGVMLRSPELAAELAQVLICCSRLTLFLPLRP</sequence>
<gene>
    <name evidence="1" type="ORF">Taro_046596</name>
</gene>
<dbReference type="Proteomes" id="UP000652761">
    <property type="component" value="Unassembled WGS sequence"/>
</dbReference>
<organism evidence="1 2">
    <name type="scientific">Colocasia esculenta</name>
    <name type="common">Wild taro</name>
    <name type="synonym">Arum esculentum</name>
    <dbReference type="NCBI Taxonomy" id="4460"/>
    <lineage>
        <taxon>Eukaryota</taxon>
        <taxon>Viridiplantae</taxon>
        <taxon>Streptophyta</taxon>
        <taxon>Embryophyta</taxon>
        <taxon>Tracheophyta</taxon>
        <taxon>Spermatophyta</taxon>
        <taxon>Magnoliopsida</taxon>
        <taxon>Liliopsida</taxon>
        <taxon>Araceae</taxon>
        <taxon>Aroideae</taxon>
        <taxon>Colocasieae</taxon>
        <taxon>Colocasia</taxon>
    </lineage>
</organism>
<dbReference type="EMBL" id="NMUH01005776">
    <property type="protein sequence ID" value="MQM13672.1"/>
    <property type="molecule type" value="Genomic_DNA"/>
</dbReference>
<proteinExistence type="predicted"/>
<reference evidence="1" key="1">
    <citation type="submission" date="2017-07" db="EMBL/GenBank/DDBJ databases">
        <title>Taro Niue Genome Assembly and Annotation.</title>
        <authorList>
            <person name="Atibalentja N."/>
            <person name="Keating K."/>
            <person name="Fields C.J."/>
        </authorList>
    </citation>
    <scope>NUCLEOTIDE SEQUENCE</scope>
    <source>
        <strain evidence="1">Niue_2</strain>
        <tissue evidence="1">Leaf</tissue>
    </source>
</reference>
<protein>
    <submittedName>
        <fullName evidence="1">Uncharacterized protein</fullName>
    </submittedName>
</protein>
<keyword evidence="2" id="KW-1185">Reference proteome</keyword>
<accession>A0A843WSU9</accession>